<dbReference type="PROSITE" id="PS51257">
    <property type="entry name" value="PROKAR_LIPOPROTEIN"/>
    <property type="match status" value="1"/>
</dbReference>
<reference evidence="7 8" key="1">
    <citation type="submission" date="2020-07" db="EMBL/GenBank/DDBJ databases">
        <title>Vallitalea guaymasensis genome.</title>
        <authorList>
            <person name="Postec A."/>
        </authorList>
    </citation>
    <scope>NUCLEOTIDE SEQUENCE [LARGE SCALE GENOMIC DNA]</scope>
    <source>
        <strain evidence="7 8">Ra1766G1</strain>
    </source>
</reference>
<comment type="similarity">
    <text evidence="2">Belongs to the bacterial solute-binding protein 2 family.</text>
</comment>
<dbReference type="Gene3D" id="3.40.50.2300">
    <property type="match status" value="2"/>
</dbReference>
<evidence type="ECO:0000256" key="1">
    <source>
        <dbReference type="ARBA" id="ARBA00004196"/>
    </source>
</evidence>
<evidence type="ECO:0000313" key="8">
    <source>
        <dbReference type="Proteomes" id="UP000677305"/>
    </source>
</evidence>
<name>A0A8J8SBD2_9FIRM</name>
<dbReference type="GO" id="GO:0030313">
    <property type="term" value="C:cell envelope"/>
    <property type="evidence" value="ECO:0007669"/>
    <property type="project" value="UniProtKB-SubCell"/>
</dbReference>
<dbReference type="InterPro" id="IPR028082">
    <property type="entry name" value="Peripla_BP_I"/>
</dbReference>
<dbReference type="PANTHER" id="PTHR46847">
    <property type="entry name" value="D-ALLOSE-BINDING PERIPLASMIC PROTEIN-RELATED"/>
    <property type="match status" value="1"/>
</dbReference>
<organism evidence="7 8">
    <name type="scientific">Vallitalea guaymasensis</name>
    <dbReference type="NCBI Taxonomy" id="1185412"/>
    <lineage>
        <taxon>Bacteria</taxon>
        <taxon>Bacillati</taxon>
        <taxon>Bacillota</taxon>
        <taxon>Clostridia</taxon>
        <taxon>Lachnospirales</taxon>
        <taxon>Vallitaleaceae</taxon>
        <taxon>Vallitalea</taxon>
    </lineage>
</organism>
<dbReference type="KEGG" id="vgu:HYG85_06475"/>
<dbReference type="SUPFAM" id="SSF53822">
    <property type="entry name" value="Periplasmic binding protein-like I"/>
    <property type="match status" value="1"/>
</dbReference>
<dbReference type="PANTHER" id="PTHR46847:SF1">
    <property type="entry name" value="D-ALLOSE-BINDING PERIPLASMIC PROTEIN-RELATED"/>
    <property type="match status" value="1"/>
</dbReference>
<evidence type="ECO:0000256" key="2">
    <source>
        <dbReference type="ARBA" id="ARBA00007639"/>
    </source>
</evidence>
<evidence type="ECO:0000313" key="7">
    <source>
        <dbReference type="EMBL" id="QUH28582.1"/>
    </source>
</evidence>
<evidence type="ECO:0000256" key="5">
    <source>
        <dbReference type="SAM" id="SignalP"/>
    </source>
</evidence>
<keyword evidence="3 5" id="KW-0732">Signal</keyword>
<sequence length="355" mass="38045">MKKKLLCMLVVVLSLFMVACGSKGDSKTDSKGDEGSKSDSGNVSKDDSKDKEITVAGIVFQEDQFMKLLQMGYQAAGKEYGAKVLVSNTNNDQAKEVELINTYTSQKIDGIAISPLNETSSIQALKTANEKGLAIAVCNTALNDSDFIVGGFTSDNYLLGKQTGLVAAEFIKNHYEEGEEVRVAILQFKSQLPDISAQRSNGFIDQIKDIPGVEVVADQDAWLQDKAVQAAGDIITAQESQGGVDIIWGANDGGTIGAVMGVKNAGKAGEVFVFGTDAAEQQLSMLRNEDNVLQAVTGQDPYMIGYKTMEVLLKDILGEDTGVDRGNSVVVPGIVLDRNDKDGLDEFASDLENYK</sequence>
<dbReference type="InterPro" id="IPR025997">
    <property type="entry name" value="SBP_2_dom"/>
</dbReference>
<evidence type="ECO:0000259" key="6">
    <source>
        <dbReference type="Pfam" id="PF13407"/>
    </source>
</evidence>
<feature type="domain" description="Periplasmic binding protein" evidence="6">
    <location>
        <begin position="61"/>
        <end position="318"/>
    </location>
</feature>
<dbReference type="Proteomes" id="UP000677305">
    <property type="component" value="Chromosome"/>
</dbReference>
<proteinExistence type="inferred from homology"/>
<keyword evidence="8" id="KW-1185">Reference proteome</keyword>
<dbReference type="RefSeq" id="WP_212692810.1">
    <property type="nucleotide sequence ID" value="NZ_CP058561.1"/>
</dbReference>
<feature type="signal peptide" evidence="5">
    <location>
        <begin position="1"/>
        <end position="19"/>
    </location>
</feature>
<protein>
    <submittedName>
        <fullName evidence="7">Substrate-binding domain-containing protein</fullName>
    </submittedName>
</protein>
<dbReference type="GO" id="GO:0030246">
    <property type="term" value="F:carbohydrate binding"/>
    <property type="evidence" value="ECO:0007669"/>
    <property type="project" value="UniProtKB-ARBA"/>
</dbReference>
<evidence type="ECO:0000256" key="3">
    <source>
        <dbReference type="ARBA" id="ARBA00022729"/>
    </source>
</evidence>
<dbReference type="EMBL" id="CP058561">
    <property type="protein sequence ID" value="QUH28582.1"/>
    <property type="molecule type" value="Genomic_DNA"/>
</dbReference>
<evidence type="ECO:0000256" key="4">
    <source>
        <dbReference type="SAM" id="MobiDB-lite"/>
    </source>
</evidence>
<accession>A0A8J8SBD2</accession>
<feature type="chain" id="PRO_5039401023" evidence="5">
    <location>
        <begin position="20"/>
        <end position="355"/>
    </location>
</feature>
<feature type="region of interest" description="Disordered" evidence="4">
    <location>
        <begin position="22"/>
        <end position="48"/>
    </location>
</feature>
<dbReference type="AlphaFoldDB" id="A0A8J8SBD2"/>
<comment type="subcellular location">
    <subcellularLocation>
        <location evidence="1">Cell envelope</location>
    </subcellularLocation>
</comment>
<dbReference type="Pfam" id="PF13407">
    <property type="entry name" value="Peripla_BP_4"/>
    <property type="match status" value="1"/>
</dbReference>
<feature type="compositionally biased region" description="Basic and acidic residues" evidence="4">
    <location>
        <begin position="24"/>
        <end position="37"/>
    </location>
</feature>
<gene>
    <name evidence="7" type="ORF">HYG85_06475</name>
</gene>